<evidence type="ECO:0000313" key="2">
    <source>
        <dbReference type="EMBL" id="PKK90928.1"/>
    </source>
</evidence>
<comment type="caution">
    <text evidence="2">The sequence shown here is derived from an EMBL/GenBank/DDBJ whole genome shotgun (WGS) entry which is preliminary data.</text>
</comment>
<dbReference type="Proteomes" id="UP000233256">
    <property type="component" value="Unassembled WGS sequence"/>
</dbReference>
<dbReference type="InterPro" id="IPR029063">
    <property type="entry name" value="SAM-dependent_MTases_sf"/>
</dbReference>
<gene>
    <name evidence="2" type="ORF">CVV64_03935</name>
</gene>
<evidence type="ECO:0000313" key="3">
    <source>
        <dbReference type="Proteomes" id="UP000233256"/>
    </source>
</evidence>
<proteinExistence type="predicted"/>
<dbReference type="Gene3D" id="3.40.50.150">
    <property type="entry name" value="Vaccinia Virus protein VP39"/>
    <property type="match status" value="1"/>
</dbReference>
<sequence length="297" mass="34170">MLKFCFTFTSSTLLRILEFRWAALKCNRKVCFPLKTENPNQNFWKDWWNNRSRGSSTIVAAARPDSHTAEITSRYLTTLIKNMLQSSELSIKESKIKPDSTLKKNHHDEKCISEYSTILDLGSGPGELIHQISRRLSLQNVTFRNTILMDISEESLILCPVSHYSRICASFVEIPLLDESVDLIISYSALQYQKRDKDFEIALKELFRIMKPSSILIMSGIPDYERKEFFLQGYQKTNLSKAEISGKVKIANKCAWFEADQFCRKVINAGFSDVRSSKMDPAIPESQYMFTVTARKT</sequence>
<evidence type="ECO:0000259" key="1">
    <source>
        <dbReference type="Pfam" id="PF08241"/>
    </source>
</evidence>
<accession>A0A2N1PRF8</accession>
<name>A0A2N1PRF8_9BACT</name>
<dbReference type="CDD" id="cd02440">
    <property type="entry name" value="AdoMet_MTases"/>
    <property type="match status" value="1"/>
</dbReference>
<reference evidence="2 3" key="1">
    <citation type="journal article" date="2017" name="ISME J.">
        <title>Potential for microbial H2 and metal transformations associated with novel bacteria and archaea in deep terrestrial subsurface sediments.</title>
        <authorList>
            <person name="Hernsdorf A.W."/>
            <person name="Amano Y."/>
            <person name="Miyakawa K."/>
            <person name="Ise K."/>
            <person name="Suzuki Y."/>
            <person name="Anantharaman K."/>
            <person name="Probst A."/>
            <person name="Burstein D."/>
            <person name="Thomas B.C."/>
            <person name="Banfield J.F."/>
        </authorList>
    </citation>
    <scope>NUCLEOTIDE SEQUENCE [LARGE SCALE GENOMIC DNA]</scope>
    <source>
        <strain evidence="2">HGW-Wallbacteria-1</strain>
    </source>
</reference>
<dbReference type="Pfam" id="PF08241">
    <property type="entry name" value="Methyltransf_11"/>
    <property type="match status" value="1"/>
</dbReference>
<protein>
    <recommendedName>
        <fullName evidence="1">Methyltransferase type 11 domain-containing protein</fullName>
    </recommendedName>
</protein>
<dbReference type="EMBL" id="PGXC01000003">
    <property type="protein sequence ID" value="PKK90928.1"/>
    <property type="molecule type" value="Genomic_DNA"/>
</dbReference>
<dbReference type="GO" id="GO:0008757">
    <property type="term" value="F:S-adenosylmethionine-dependent methyltransferase activity"/>
    <property type="evidence" value="ECO:0007669"/>
    <property type="project" value="InterPro"/>
</dbReference>
<dbReference type="AlphaFoldDB" id="A0A2N1PRF8"/>
<dbReference type="InterPro" id="IPR013216">
    <property type="entry name" value="Methyltransf_11"/>
</dbReference>
<feature type="domain" description="Methyltransferase type 11" evidence="1">
    <location>
        <begin position="119"/>
        <end position="217"/>
    </location>
</feature>
<dbReference type="SUPFAM" id="SSF53335">
    <property type="entry name" value="S-adenosyl-L-methionine-dependent methyltransferases"/>
    <property type="match status" value="1"/>
</dbReference>
<organism evidence="2 3">
    <name type="scientific">Candidatus Wallbacteria bacterium HGW-Wallbacteria-1</name>
    <dbReference type="NCBI Taxonomy" id="2013854"/>
    <lineage>
        <taxon>Bacteria</taxon>
        <taxon>Candidatus Walliibacteriota</taxon>
    </lineage>
</organism>